<keyword evidence="5" id="KW-0325">Glycoprotein</keyword>
<evidence type="ECO:0000313" key="7">
    <source>
        <dbReference type="EMBL" id="KAK5996088.1"/>
    </source>
</evidence>
<protein>
    <recommendedName>
        <fullName evidence="6">Carboxypeptidase</fullName>
        <ecNumber evidence="6">3.4.16.-</ecNumber>
    </recommendedName>
</protein>
<evidence type="ECO:0000256" key="1">
    <source>
        <dbReference type="ARBA" id="ARBA00009431"/>
    </source>
</evidence>
<keyword evidence="8" id="KW-1185">Reference proteome</keyword>
<feature type="signal peptide" evidence="6">
    <location>
        <begin position="1"/>
        <end position="17"/>
    </location>
</feature>
<evidence type="ECO:0000256" key="2">
    <source>
        <dbReference type="ARBA" id="ARBA00022645"/>
    </source>
</evidence>
<dbReference type="Pfam" id="PF00450">
    <property type="entry name" value="Peptidase_S10"/>
    <property type="match status" value="1"/>
</dbReference>
<dbReference type="PANTHER" id="PTHR11802:SF479">
    <property type="entry name" value="CARBOXYPEPTIDASE"/>
    <property type="match status" value="1"/>
</dbReference>
<keyword evidence="2 6" id="KW-0121">Carboxypeptidase</keyword>
<keyword evidence="4 6" id="KW-0378">Hydrolase</keyword>
<dbReference type="InterPro" id="IPR029058">
    <property type="entry name" value="AB_hydrolase_fold"/>
</dbReference>
<dbReference type="EC" id="3.4.16.-" evidence="6"/>
<dbReference type="InterPro" id="IPR001563">
    <property type="entry name" value="Peptidase_S10"/>
</dbReference>
<dbReference type="EMBL" id="JAVFKD010000004">
    <property type="protein sequence ID" value="KAK5996088.1"/>
    <property type="molecule type" value="Genomic_DNA"/>
</dbReference>
<dbReference type="Gene3D" id="3.40.50.1820">
    <property type="entry name" value="alpha/beta hydrolase"/>
    <property type="match status" value="1"/>
</dbReference>
<dbReference type="PRINTS" id="PR00724">
    <property type="entry name" value="CRBOXYPTASEC"/>
</dbReference>
<gene>
    <name evidence="7" type="ORF">PT974_04515</name>
</gene>
<evidence type="ECO:0000256" key="6">
    <source>
        <dbReference type="RuleBase" id="RU361156"/>
    </source>
</evidence>
<dbReference type="GO" id="GO:0004180">
    <property type="term" value="F:carboxypeptidase activity"/>
    <property type="evidence" value="ECO:0007669"/>
    <property type="project" value="UniProtKB-KW"/>
</dbReference>
<dbReference type="Proteomes" id="UP001338125">
    <property type="component" value="Unassembled WGS sequence"/>
</dbReference>
<evidence type="ECO:0000313" key="8">
    <source>
        <dbReference type="Proteomes" id="UP001338125"/>
    </source>
</evidence>
<keyword evidence="6" id="KW-0732">Signal</keyword>
<accession>A0ABR0SVA7</accession>
<comment type="caution">
    <text evidence="7">The sequence shown here is derived from an EMBL/GenBank/DDBJ whole genome shotgun (WGS) entry which is preliminary data.</text>
</comment>
<name>A0ABR0SVA7_9HYPO</name>
<organism evidence="7 8">
    <name type="scientific">Cladobotryum mycophilum</name>
    <dbReference type="NCBI Taxonomy" id="491253"/>
    <lineage>
        <taxon>Eukaryota</taxon>
        <taxon>Fungi</taxon>
        <taxon>Dikarya</taxon>
        <taxon>Ascomycota</taxon>
        <taxon>Pezizomycotina</taxon>
        <taxon>Sordariomycetes</taxon>
        <taxon>Hypocreomycetidae</taxon>
        <taxon>Hypocreales</taxon>
        <taxon>Hypocreaceae</taxon>
        <taxon>Cladobotryum</taxon>
    </lineage>
</organism>
<evidence type="ECO:0000256" key="3">
    <source>
        <dbReference type="ARBA" id="ARBA00022670"/>
    </source>
</evidence>
<comment type="similarity">
    <text evidence="1 6">Belongs to the peptidase S10 family.</text>
</comment>
<evidence type="ECO:0000256" key="5">
    <source>
        <dbReference type="ARBA" id="ARBA00023180"/>
    </source>
</evidence>
<dbReference type="SUPFAM" id="SSF53474">
    <property type="entry name" value="alpha/beta-Hydrolases"/>
    <property type="match status" value="1"/>
</dbReference>
<sequence length="567" mass="62943">MKSQWLLTLLAGSAATAFQPARPGAEQLIHALHGPKALKTHQQQQRALFEKRAPVITESPPSGHRFLTDKTSPFAVNGTGLPDIKFDVGESYSGDLPVSNKTDEANKLFFWYFPTANEEFKDKKEIVIWLNGGPGCSSLLGFFQENGPLVWQPGTKEPVQNPWSWHLLSNVVWVEQPVGVGYTEGKPTIHNEDELAEQFKGFWKNFVDTFDLHDYKVYVTGESYGGMYCPYIASHFVDAKDTKYFDVAGMLVYDGIFYGDMIQSNVIAWDYMVRHPDQFAFDDNSKKHFKETSDKCGFGAYNKKYLKFPPPGPQPHYPPGVKVYPNGSAIAIPECGSYWNDIYEAAIYFNPCFNIYNILDHCPLPYDPLGDGYAYFDRADVKKALHAPLANNWTECSGPVYDNPDGDDPSRPSGDYEVGHVIDATKNVILAQGEMDFILMTNGLLLGIQNTTFGGKLGFQSVPSDPFYVPRYGLKPGLEDDKFYGASLPAGSGVMGTTHSERGLTFVVTQLAGHEGPQYAPASSLRHLEKLLGRVDSLSSTKPFTLPQLKNITQDKPPLGKGIVKIP</sequence>
<dbReference type="InterPro" id="IPR018202">
    <property type="entry name" value="Ser_caboxypep_ser_AS"/>
</dbReference>
<evidence type="ECO:0000256" key="4">
    <source>
        <dbReference type="ARBA" id="ARBA00022801"/>
    </source>
</evidence>
<dbReference type="PANTHER" id="PTHR11802">
    <property type="entry name" value="SERINE PROTEASE FAMILY S10 SERINE CARBOXYPEPTIDASE"/>
    <property type="match status" value="1"/>
</dbReference>
<reference evidence="7 8" key="1">
    <citation type="submission" date="2024-01" db="EMBL/GenBank/DDBJ databases">
        <title>Complete genome of Cladobotryum mycophilum ATHUM6906.</title>
        <authorList>
            <person name="Christinaki A.C."/>
            <person name="Myridakis A.I."/>
            <person name="Kouvelis V.N."/>
        </authorList>
    </citation>
    <scope>NUCLEOTIDE SEQUENCE [LARGE SCALE GENOMIC DNA]</scope>
    <source>
        <strain evidence="7 8">ATHUM6906</strain>
    </source>
</reference>
<proteinExistence type="inferred from homology"/>
<dbReference type="PROSITE" id="PS00131">
    <property type="entry name" value="CARBOXYPEPT_SER_SER"/>
    <property type="match status" value="1"/>
</dbReference>
<feature type="chain" id="PRO_5044952284" description="Carboxypeptidase" evidence="6">
    <location>
        <begin position="18"/>
        <end position="567"/>
    </location>
</feature>
<keyword evidence="3 6" id="KW-0645">Protease</keyword>